<name>A0AAE0BQZ2_9CHLO</name>
<dbReference type="Proteomes" id="UP001190700">
    <property type="component" value="Unassembled WGS sequence"/>
</dbReference>
<reference evidence="2 3" key="1">
    <citation type="journal article" date="2015" name="Genome Biol. Evol.">
        <title>Comparative Genomics of a Bacterivorous Green Alga Reveals Evolutionary Causalities and Consequences of Phago-Mixotrophic Mode of Nutrition.</title>
        <authorList>
            <person name="Burns J.A."/>
            <person name="Paasch A."/>
            <person name="Narechania A."/>
            <person name="Kim E."/>
        </authorList>
    </citation>
    <scope>NUCLEOTIDE SEQUENCE [LARGE SCALE GENOMIC DNA]</scope>
    <source>
        <strain evidence="2 3">PLY_AMNH</strain>
    </source>
</reference>
<evidence type="ECO:0000256" key="1">
    <source>
        <dbReference type="SAM" id="MobiDB-lite"/>
    </source>
</evidence>
<organism evidence="2 3">
    <name type="scientific">Cymbomonas tetramitiformis</name>
    <dbReference type="NCBI Taxonomy" id="36881"/>
    <lineage>
        <taxon>Eukaryota</taxon>
        <taxon>Viridiplantae</taxon>
        <taxon>Chlorophyta</taxon>
        <taxon>Pyramimonadophyceae</taxon>
        <taxon>Pyramimonadales</taxon>
        <taxon>Pyramimonadaceae</taxon>
        <taxon>Cymbomonas</taxon>
    </lineage>
</organism>
<comment type="caution">
    <text evidence="2">The sequence shown here is derived from an EMBL/GenBank/DDBJ whole genome shotgun (WGS) entry which is preliminary data.</text>
</comment>
<accession>A0AAE0BQZ2</accession>
<sequence length="280" mass="29829">MSEMRGTCHKCAASLSRGTVGMALQCPTCLTRYHTFDCGQRFAALGLQASLSSCPKCCRLCTCSGGNVLCHAGSTRMKKRQREEPAAGDIAQCNPKGVIRQLLHIISELQTENSRLQSLLYQEGREQTPLCFPGNDAQATADASTHNLKREIDASALLDWVAAHVAGKQLANTVPCLPIESNSGGEDLSEKPCLTTTSTCELPPVETDPKGVSQATKTLANMAAAAEVLEAAETLPAKKRSARKCRRGEDIGKGTWGKLVLSENSQEDVGDSPLQPAPSC</sequence>
<proteinExistence type="predicted"/>
<evidence type="ECO:0000313" key="2">
    <source>
        <dbReference type="EMBL" id="KAK3240450.1"/>
    </source>
</evidence>
<gene>
    <name evidence="2" type="ORF">CYMTET_49711</name>
</gene>
<feature type="region of interest" description="Disordered" evidence="1">
    <location>
        <begin position="256"/>
        <end position="280"/>
    </location>
</feature>
<dbReference type="EMBL" id="LGRX02033639">
    <property type="protein sequence ID" value="KAK3240450.1"/>
    <property type="molecule type" value="Genomic_DNA"/>
</dbReference>
<protein>
    <submittedName>
        <fullName evidence="2">Uncharacterized protein</fullName>
    </submittedName>
</protein>
<evidence type="ECO:0000313" key="3">
    <source>
        <dbReference type="Proteomes" id="UP001190700"/>
    </source>
</evidence>
<dbReference type="AlphaFoldDB" id="A0AAE0BQZ2"/>
<keyword evidence="3" id="KW-1185">Reference proteome</keyword>